<dbReference type="InParanoid" id="A0A2P5A6L3"/>
<dbReference type="AlphaFoldDB" id="A0A2P5A6L3"/>
<evidence type="ECO:0000313" key="1">
    <source>
        <dbReference type="EMBL" id="PON32182.1"/>
    </source>
</evidence>
<accession>A0A2P5A6L3</accession>
<gene>
    <name evidence="1" type="ORF">TorRG33x02_356750</name>
</gene>
<feature type="non-terminal residue" evidence="1">
    <location>
        <position position="1"/>
    </location>
</feature>
<dbReference type="Proteomes" id="UP000237000">
    <property type="component" value="Unassembled WGS sequence"/>
</dbReference>
<protein>
    <submittedName>
        <fullName evidence="1">Uncharacterized protein</fullName>
    </submittedName>
</protein>
<name>A0A2P5A6L3_TREOI</name>
<keyword evidence="2" id="KW-1185">Reference proteome</keyword>
<comment type="caution">
    <text evidence="1">The sequence shown here is derived from an EMBL/GenBank/DDBJ whole genome shotgun (WGS) entry which is preliminary data.</text>
</comment>
<proteinExistence type="predicted"/>
<sequence length="55" mass="5721">TPQITSATITISSITPPPAVLISSASARVGLKIFYCGRTCTSASLSHFDRYSTGS</sequence>
<organism evidence="1 2">
    <name type="scientific">Trema orientale</name>
    <name type="common">Charcoal tree</name>
    <name type="synonym">Celtis orientalis</name>
    <dbReference type="NCBI Taxonomy" id="63057"/>
    <lineage>
        <taxon>Eukaryota</taxon>
        <taxon>Viridiplantae</taxon>
        <taxon>Streptophyta</taxon>
        <taxon>Embryophyta</taxon>
        <taxon>Tracheophyta</taxon>
        <taxon>Spermatophyta</taxon>
        <taxon>Magnoliopsida</taxon>
        <taxon>eudicotyledons</taxon>
        <taxon>Gunneridae</taxon>
        <taxon>Pentapetalae</taxon>
        <taxon>rosids</taxon>
        <taxon>fabids</taxon>
        <taxon>Rosales</taxon>
        <taxon>Cannabaceae</taxon>
        <taxon>Trema</taxon>
    </lineage>
</organism>
<evidence type="ECO:0000313" key="2">
    <source>
        <dbReference type="Proteomes" id="UP000237000"/>
    </source>
</evidence>
<dbReference type="EMBL" id="JXTC01001158">
    <property type="protein sequence ID" value="PON32182.1"/>
    <property type="molecule type" value="Genomic_DNA"/>
</dbReference>
<reference evidence="2" key="1">
    <citation type="submission" date="2016-06" db="EMBL/GenBank/DDBJ databases">
        <title>Parallel loss of symbiosis genes in relatives of nitrogen-fixing non-legume Parasponia.</title>
        <authorList>
            <person name="Van Velzen R."/>
            <person name="Holmer R."/>
            <person name="Bu F."/>
            <person name="Rutten L."/>
            <person name="Van Zeijl A."/>
            <person name="Liu W."/>
            <person name="Santuari L."/>
            <person name="Cao Q."/>
            <person name="Sharma T."/>
            <person name="Shen D."/>
            <person name="Roswanjaya Y."/>
            <person name="Wardhani T."/>
            <person name="Kalhor M.S."/>
            <person name="Jansen J."/>
            <person name="Van den Hoogen J."/>
            <person name="Gungor B."/>
            <person name="Hartog M."/>
            <person name="Hontelez J."/>
            <person name="Verver J."/>
            <person name="Yang W.-C."/>
            <person name="Schijlen E."/>
            <person name="Repin R."/>
            <person name="Schilthuizen M."/>
            <person name="Schranz E."/>
            <person name="Heidstra R."/>
            <person name="Miyata K."/>
            <person name="Fedorova E."/>
            <person name="Kohlen W."/>
            <person name="Bisseling T."/>
            <person name="Smit S."/>
            <person name="Geurts R."/>
        </authorList>
    </citation>
    <scope>NUCLEOTIDE SEQUENCE [LARGE SCALE GENOMIC DNA]</scope>
    <source>
        <strain evidence="2">cv. RG33-2</strain>
    </source>
</reference>